<keyword evidence="1" id="KW-0175">Coiled coil</keyword>
<dbReference type="PANTHER" id="PTHR35794">
    <property type="entry name" value="CELL DIVISION PROTEIN DIVIVA"/>
    <property type="match status" value="1"/>
</dbReference>
<name>A0A9D1DUI1_9FIRM</name>
<evidence type="ECO:0000313" key="2">
    <source>
        <dbReference type="EMBL" id="HIR59163.1"/>
    </source>
</evidence>
<dbReference type="AlphaFoldDB" id="A0A9D1DUI1"/>
<accession>A0A9D1DUI1</accession>
<dbReference type="Pfam" id="PF05103">
    <property type="entry name" value="DivIVA"/>
    <property type="match status" value="1"/>
</dbReference>
<reference evidence="2" key="1">
    <citation type="submission" date="2020-10" db="EMBL/GenBank/DDBJ databases">
        <authorList>
            <person name="Gilroy R."/>
        </authorList>
    </citation>
    <scope>NUCLEOTIDE SEQUENCE</scope>
    <source>
        <strain evidence="2">CHK184-20233</strain>
    </source>
</reference>
<dbReference type="Gene3D" id="6.10.250.660">
    <property type="match status" value="1"/>
</dbReference>
<proteinExistence type="predicted"/>
<protein>
    <submittedName>
        <fullName evidence="2">DivIVA domain-containing protein</fullName>
    </submittedName>
</protein>
<gene>
    <name evidence="2" type="ORF">IAB38_03850</name>
</gene>
<feature type="coiled-coil region" evidence="1">
    <location>
        <begin position="95"/>
        <end position="129"/>
    </location>
</feature>
<comment type="caution">
    <text evidence="2">The sequence shown here is derived from an EMBL/GenBank/DDBJ whole genome shotgun (WGS) entry which is preliminary data.</text>
</comment>
<sequence>MDKFNYEANGYNRAEVNKFVTDVIKETEGIIKKCKDQKKEIRDLKDKLSHYEDLENTLKQSLINAEKTADNVKRLAREEADIIVSDAKHNASRIVGESLLKARKIEQEADTLERNVKIFKRKLKIIVEQQMAVVEEIETLDLEDK</sequence>
<reference evidence="2" key="2">
    <citation type="journal article" date="2021" name="PeerJ">
        <title>Extensive microbial diversity within the chicken gut microbiome revealed by metagenomics and culture.</title>
        <authorList>
            <person name="Gilroy R."/>
            <person name="Ravi A."/>
            <person name="Getino M."/>
            <person name="Pursley I."/>
            <person name="Horton D.L."/>
            <person name="Alikhan N.F."/>
            <person name="Baker D."/>
            <person name="Gharbi K."/>
            <person name="Hall N."/>
            <person name="Watson M."/>
            <person name="Adriaenssens E.M."/>
            <person name="Foster-Nyarko E."/>
            <person name="Jarju S."/>
            <person name="Secka A."/>
            <person name="Antonio M."/>
            <person name="Oren A."/>
            <person name="Chaudhuri R.R."/>
            <person name="La Ragione R."/>
            <person name="Hildebrand F."/>
            <person name="Pallen M.J."/>
        </authorList>
    </citation>
    <scope>NUCLEOTIDE SEQUENCE</scope>
    <source>
        <strain evidence="2">CHK184-20233</strain>
    </source>
</reference>
<evidence type="ECO:0000313" key="3">
    <source>
        <dbReference type="Proteomes" id="UP000824232"/>
    </source>
</evidence>
<dbReference type="Proteomes" id="UP000824232">
    <property type="component" value="Unassembled WGS sequence"/>
</dbReference>
<organism evidence="2 3">
    <name type="scientific">Candidatus Onthousia excrementipullorum</name>
    <dbReference type="NCBI Taxonomy" id="2840884"/>
    <lineage>
        <taxon>Bacteria</taxon>
        <taxon>Bacillati</taxon>
        <taxon>Bacillota</taxon>
        <taxon>Bacilli</taxon>
        <taxon>Candidatus Onthousia</taxon>
    </lineage>
</organism>
<dbReference type="PANTHER" id="PTHR35794:SF2">
    <property type="entry name" value="CELL DIVISION PROTEIN DIVIVA"/>
    <property type="match status" value="1"/>
</dbReference>
<dbReference type="InterPro" id="IPR007793">
    <property type="entry name" value="DivIVA_fam"/>
</dbReference>
<dbReference type="EMBL" id="DVHC01000040">
    <property type="protein sequence ID" value="HIR59163.1"/>
    <property type="molecule type" value="Genomic_DNA"/>
</dbReference>
<feature type="coiled-coil region" evidence="1">
    <location>
        <begin position="34"/>
        <end position="71"/>
    </location>
</feature>
<evidence type="ECO:0000256" key="1">
    <source>
        <dbReference type="SAM" id="Coils"/>
    </source>
</evidence>